<dbReference type="Proteomes" id="UP000582837">
    <property type="component" value="Unassembled WGS sequence"/>
</dbReference>
<dbReference type="InterPro" id="IPR013324">
    <property type="entry name" value="RNA_pol_sigma_r3/r4-like"/>
</dbReference>
<dbReference type="AlphaFoldDB" id="A0A841GYQ5"/>
<feature type="domain" description="RNA polymerase sigma-70 region 2" evidence="6">
    <location>
        <begin position="12"/>
        <end position="80"/>
    </location>
</feature>
<dbReference type="NCBIfam" id="TIGR02937">
    <property type="entry name" value="sigma70-ECF"/>
    <property type="match status" value="1"/>
</dbReference>
<proteinExistence type="inferred from homology"/>
<comment type="caution">
    <text evidence="8">The sequence shown here is derived from an EMBL/GenBank/DDBJ whole genome shotgun (WGS) entry which is preliminary data.</text>
</comment>
<evidence type="ECO:0000313" key="8">
    <source>
        <dbReference type="EMBL" id="MBB6070925.1"/>
    </source>
</evidence>
<dbReference type="Gene3D" id="1.10.1740.10">
    <property type="match status" value="1"/>
</dbReference>
<feature type="domain" description="RNA polymerase sigma factor 70 region 4 type 2" evidence="7">
    <location>
        <begin position="114"/>
        <end position="166"/>
    </location>
</feature>
<keyword evidence="9" id="KW-1185">Reference proteome</keyword>
<dbReference type="PANTHER" id="PTHR43133">
    <property type="entry name" value="RNA POLYMERASE ECF-TYPE SIGMA FACTO"/>
    <property type="match status" value="1"/>
</dbReference>
<protein>
    <submittedName>
        <fullName evidence="8">RNA polymerase sigma-70 factor (ECF subfamily)</fullName>
    </submittedName>
</protein>
<evidence type="ECO:0000259" key="6">
    <source>
        <dbReference type="Pfam" id="PF04542"/>
    </source>
</evidence>
<dbReference type="InterPro" id="IPR014284">
    <property type="entry name" value="RNA_pol_sigma-70_dom"/>
</dbReference>
<accession>A0A841GYQ5</accession>
<comment type="similarity">
    <text evidence="1">Belongs to the sigma-70 factor family. ECF subfamily.</text>
</comment>
<feature type="region of interest" description="Disordered" evidence="5">
    <location>
        <begin position="79"/>
        <end position="108"/>
    </location>
</feature>
<reference evidence="8 9" key="1">
    <citation type="submission" date="2020-08" db="EMBL/GenBank/DDBJ databases">
        <title>Genomic Encyclopedia of Type Strains, Phase IV (KMG-IV): sequencing the most valuable type-strain genomes for metagenomic binning, comparative biology and taxonomic classification.</title>
        <authorList>
            <person name="Goeker M."/>
        </authorList>
    </citation>
    <scope>NUCLEOTIDE SEQUENCE [LARGE SCALE GENOMIC DNA]</scope>
    <source>
        <strain evidence="8 9">DSM 29007</strain>
    </source>
</reference>
<evidence type="ECO:0000256" key="3">
    <source>
        <dbReference type="ARBA" id="ARBA00023082"/>
    </source>
</evidence>
<dbReference type="InterPro" id="IPR039425">
    <property type="entry name" value="RNA_pol_sigma-70-like"/>
</dbReference>
<gene>
    <name evidence="8" type="ORF">HNQ61_002547</name>
</gene>
<sequence>MAAGDESALGELYDRWHPLLYSLVLSIVRDARDAEEVLEDALWQAWRQAASFNPSRGGVGSWLTSIARSRALDRVRARRRARDEVSLDEPEGAPTLASAQPGPADDTEAADVRVRVQDALALLPREQRDTMQMAYFGGLSQSEIATATGQPLGTVKTRMRLAMQKLRDTLAVLREEAP</sequence>
<organism evidence="8 9">
    <name type="scientific">Longimicrobium terrae</name>
    <dbReference type="NCBI Taxonomy" id="1639882"/>
    <lineage>
        <taxon>Bacteria</taxon>
        <taxon>Pseudomonadati</taxon>
        <taxon>Gemmatimonadota</taxon>
        <taxon>Longimicrobiia</taxon>
        <taxon>Longimicrobiales</taxon>
        <taxon>Longimicrobiaceae</taxon>
        <taxon>Longimicrobium</taxon>
    </lineage>
</organism>
<evidence type="ECO:0000256" key="4">
    <source>
        <dbReference type="ARBA" id="ARBA00023163"/>
    </source>
</evidence>
<dbReference type="Pfam" id="PF04542">
    <property type="entry name" value="Sigma70_r2"/>
    <property type="match status" value="1"/>
</dbReference>
<dbReference type="SUPFAM" id="SSF88946">
    <property type="entry name" value="Sigma2 domain of RNA polymerase sigma factors"/>
    <property type="match status" value="1"/>
</dbReference>
<dbReference type="InterPro" id="IPR013325">
    <property type="entry name" value="RNA_pol_sigma_r2"/>
</dbReference>
<dbReference type="InterPro" id="IPR007627">
    <property type="entry name" value="RNA_pol_sigma70_r2"/>
</dbReference>
<dbReference type="GO" id="GO:0003677">
    <property type="term" value="F:DNA binding"/>
    <property type="evidence" value="ECO:0007669"/>
    <property type="project" value="InterPro"/>
</dbReference>
<dbReference type="RefSeq" id="WP_170033339.1">
    <property type="nucleotide sequence ID" value="NZ_JABDTL010000001.1"/>
</dbReference>
<evidence type="ECO:0000256" key="2">
    <source>
        <dbReference type="ARBA" id="ARBA00023015"/>
    </source>
</evidence>
<dbReference type="GO" id="GO:0006352">
    <property type="term" value="P:DNA-templated transcription initiation"/>
    <property type="evidence" value="ECO:0007669"/>
    <property type="project" value="InterPro"/>
</dbReference>
<name>A0A841GYQ5_9BACT</name>
<evidence type="ECO:0000256" key="5">
    <source>
        <dbReference type="SAM" id="MobiDB-lite"/>
    </source>
</evidence>
<dbReference type="Gene3D" id="1.10.10.10">
    <property type="entry name" value="Winged helix-like DNA-binding domain superfamily/Winged helix DNA-binding domain"/>
    <property type="match status" value="1"/>
</dbReference>
<dbReference type="PANTHER" id="PTHR43133:SF62">
    <property type="entry name" value="RNA POLYMERASE SIGMA FACTOR SIGZ"/>
    <property type="match status" value="1"/>
</dbReference>
<keyword evidence="4" id="KW-0804">Transcription</keyword>
<keyword evidence="3" id="KW-0731">Sigma factor</keyword>
<dbReference type="SUPFAM" id="SSF88659">
    <property type="entry name" value="Sigma3 and sigma4 domains of RNA polymerase sigma factors"/>
    <property type="match status" value="1"/>
</dbReference>
<dbReference type="InterPro" id="IPR036388">
    <property type="entry name" value="WH-like_DNA-bd_sf"/>
</dbReference>
<evidence type="ECO:0000259" key="7">
    <source>
        <dbReference type="Pfam" id="PF08281"/>
    </source>
</evidence>
<dbReference type="GO" id="GO:0016987">
    <property type="term" value="F:sigma factor activity"/>
    <property type="evidence" value="ECO:0007669"/>
    <property type="project" value="UniProtKB-KW"/>
</dbReference>
<keyword evidence="2" id="KW-0805">Transcription regulation</keyword>
<dbReference type="Pfam" id="PF08281">
    <property type="entry name" value="Sigma70_r4_2"/>
    <property type="match status" value="1"/>
</dbReference>
<dbReference type="EMBL" id="JACHIA010000006">
    <property type="protein sequence ID" value="MBB6070925.1"/>
    <property type="molecule type" value="Genomic_DNA"/>
</dbReference>
<dbReference type="CDD" id="cd06171">
    <property type="entry name" value="Sigma70_r4"/>
    <property type="match status" value="1"/>
</dbReference>
<evidence type="ECO:0000313" key="9">
    <source>
        <dbReference type="Proteomes" id="UP000582837"/>
    </source>
</evidence>
<evidence type="ECO:0000256" key="1">
    <source>
        <dbReference type="ARBA" id="ARBA00010641"/>
    </source>
</evidence>
<dbReference type="InterPro" id="IPR013249">
    <property type="entry name" value="RNA_pol_sigma70_r4_t2"/>
</dbReference>